<dbReference type="RefSeq" id="WP_204747056.1">
    <property type="nucleotide sequence ID" value="NZ_CP069188.1"/>
</dbReference>
<reference evidence="1 2" key="1">
    <citation type="submission" date="2021-01" db="EMBL/GenBank/DDBJ databases">
        <title>Genome Sequence and Methylation Pattern of Haloterrigena salifodinae BOL5-1, An Extremely Halophilic Archaeon from a Bolivian Salt Mine.</title>
        <authorList>
            <person name="DasSarma P."/>
            <person name="Anton B.P."/>
            <person name="DasSarma S.L."/>
            <person name="von Ehrenheim H.A.L."/>
            <person name="Martinez F.L."/>
            <person name="Guzman D."/>
            <person name="Roberts R.J."/>
            <person name="DasSarma S."/>
        </authorList>
    </citation>
    <scope>NUCLEOTIDE SEQUENCE [LARGE SCALE GENOMIC DNA]</scope>
    <source>
        <strain evidence="1 2">BOL5-1</strain>
    </source>
</reference>
<dbReference type="KEGG" id="hsal:JMJ58_14810"/>
<evidence type="ECO:0000313" key="2">
    <source>
        <dbReference type="Proteomes" id="UP000637819"/>
    </source>
</evidence>
<protein>
    <submittedName>
        <fullName evidence="1">Uncharacterized protein</fullName>
    </submittedName>
</protein>
<sequence length="246" mass="28269">MTRTGATRDQRVTLALKYKYLDGLTPAEIQERFKKEGVGEYALSTIRDYTNEKPKEEVLEQIAKEQANVREQIVERQERLYQRAREAEFEATTDEPIQAVTPVTETNEREAQIEVNDWEFMDPGASDWPEWADPEIDSPVRILAHKKAINPGERYVVSDMANNPVYKTRFAGMERDVPDLIGQRFAREEQREHLQVKGEALGVFSDAEDRQADALEEMAEGMDFTLSIEDKQALDEANNIEPDTMK</sequence>
<dbReference type="OrthoDB" id="318819at2157"/>
<dbReference type="EMBL" id="CP069188">
    <property type="protein sequence ID" value="QRV14204.1"/>
    <property type="molecule type" value="Genomic_DNA"/>
</dbReference>
<gene>
    <name evidence="1" type="ORF">JMJ58_14810</name>
</gene>
<evidence type="ECO:0000313" key="1">
    <source>
        <dbReference type="EMBL" id="QRV14204.1"/>
    </source>
</evidence>
<dbReference type="Proteomes" id="UP000637819">
    <property type="component" value="Chromosome"/>
</dbReference>
<name>A0A8T8DXA2_9EURY</name>
<accession>A0A8T8DXA2</accession>
<dbReference type="AlphaFoldDB" id="A0A8T8DXA2"/>
<dbReference type="GeneID" id="62876420"/>
<organism evidence="1 2">
    <name type="scientific">Haloterrigena salifodinae</name>
    <dbReference type="NCBI Taxonomy" id="2675099"/>
    <lineage>
        <taxon>Archaea</taxon>
        <taxon>Methanobacteriati</taxon>
        <taxon>Methanobacteriota</taxon>
        <taxon>Stenosarchaea group</taxon>
        <taxon>Halobacteria</taxon>
        <taxon>Halobacteriales</taxon>
        <taxon>Natrialbaceae</taxon>
        <taxon>Haloterrigena</taxon>
    </lineage>
</organism>
<proteinExistence type="predicted"/>
<keyword evidence="2" id="KW-1185">Reference proteome</keyword>